<dbReference type="WBParaSite" id="ACRNAN_Path_1190.g4636.t1">
    <property type="protein sequence ID" value="ACRNAN_Path_1190.g4636.t1"/>
    <property type="gene ID" value="ACRNAN_Path_1190.g4636"/>
</dbReference>
<evidence type="ECO:0000313" key="5">
    <source>
        <dbReference type="WBParaSite" id="ACRNAN_Path_1190.g4636.t1"/>
    </source>
</evidence>
<keyword evidence="2" id="KW-0472">Membrane</keyword>
<feature type="compositionally biased region" description="Low complexity" evidence="1">
    <location>
        <begin position="50"/>
        <end position="87"/>
    </location>
</feature>
<proteinExistence type="predicted"/>
<evidence type="ECO:0000256" key="2">
    <source>
        <dbReference type="SAM" id="Phobius"/>
    </source>
</evidence>
<dbReference type="Proteomes" id="UP000887540">
    <property type="component" value="Unplaced"/>
</dbReference>
<keyword evidence="2" id="KW-0812">Transmembrane</keyword>
<keyword evidence="2" id="KW-1133">Transmembrane helix</keyword>
<sequence length="185" mass="19860">MIRCLLKYFLIFLVASNFTQKSGAVSTPAKSTITASPQTIMSSSTAEPFSLSSTNSSTTSSSAVPSETSPSSSISPTTNTITTSSASMPSEASTFSSMNETIAPTLKTYPNNLAGITIFSCLIFIAACALIAIFVLSHLKKRGRQAFDQEKAMDNTQVVKIKVFVTSRHSTCLKLTRRRCHVALR</sequence>
<evidence type="ECO:0000256" key="3">
    <source>
        <dbReference type="SAM" id="SignalP"/>
    </source>
</evidence>
<feature type="signal peptide" evidence="3">
    <location>
        <begin position="1"/>
        <end position="24"/>
    </location>
</feature>
<organism evidence="4 5">
    <name type="scientific">Acrobeloides nanus</name>
    <dbReference type="NCBI Taxonomy" id="290746"/>
    <lineage>
        <taxon>Eukaryota</taxon>
        <taxon>Metazoa</taxon>
        <taxon>Ecdysozoa</taxon>
        <taxon>Nematoda</taxon>
        <taxon>Chromadorea</taxon>
        <taxon>Rhabditida</taxon>
        <taxon>Tylenchina</taxon>
        <taxon>Cephalobomorpha</taxon>
        <taxon>Cephaloboidea</taxon>
        <taxon>Cephalobidae</taxon>
        <taxon>Acrobeloides</taxon>
    </lineage>
</organism>
<feature type="chain" id="PRO_5037227704" evidence="3">
    <location>
        <begin position="25"/>
        <end position="185"/>
    </location>
</feature>
<evidence type="ECO:0000256" key="1">
    <source>
        <dbReference type="SAM" id="MobiDB-lite"/>
    </source>
</evidence>
<protein>
    <submittedName>
        <fullName evidence="5">Uncharacterized protein</fullName>
    </submittedName>
</protein>
<accession>A0A914BX97</accession>
<dbReference type="AlphaFoldDB" id="A0A914BX97"/>
<reference evidence="5" key="1">
    <citation type="submission" date="2022-11" db="UniProtKB">
        <authorList>
            <consortium name="WormBaseParasite"/>
        </authorList>
    </citation>
    <scope>IDENTIFICATION</scope>
</reference>
<keyword evidence="4" id="KW-1185">Reference proteome</keyword>
<feature type="region of interest" description="Disordered" evidence="1">
    <location>
        <begin position="46"/>
        <end position="92"/>
    </location>
</feature>
<feature type="transmembrane region" description="Helical" evidence="2">
    <location>
        <begin position="113"/>
        <end position="136"/>
    </location>
</feature>
<evidence type="ECO:0000313" key="4">
    <source>
        <dbReference type="Proteomes" id="UP000887540"/>
    </source>
</evidence>
<name>A0A914BX97_9BILA</name>
<keyword evidence="3" id="KW-0732">Signal</keyword>